<proteinExistence type="predicted"/>
<reference evidence="1" key="1">
    <citation type="submission" date="2015-04" db="UniProtKB">
        <authorList>
            <consortium name="EnsemblPlants"/>
        </authorList>
    </citation>
    <scope>IDENTIFICATION</scope>
</reference>
<evidence type="ECO:0000313" key="1">
    <source>
        <dbReference type="EnsemblPlants" id="OMERI02G14950.7"/>
    </source>
</evidence>
<organism evidence="1">
    <name type="scientific">Oryza meridionalis</name>
    <dbReference type="NCBI Taxonomy" id="40149"/>
    <lineage>
        <taxon>Eukaryota</taxon>
        <taxon>Viridiplantae</taxon>
        <taxon>Streptophyta</taxon>
        <taxon>Embryophyta</taxon>
        <taxon>Tracheophyta</taxon>
        <taxon>Spermatophyta</taxon>
        <taxon>Magnoliopsida</taxon>
        <taxon>Liliopsida</taxon>
        <taxon>Poales</taxon>
        <taxon>Poaceae</taxon>
        <taxon>BOP clade</taxon>
        <taxon>Oryzoideae</taxon>
        <taxon>Oryzeae</taxon>
        <taxon>Oryzinae</taxon>
        <taxon>Oryza</taxon>
    </lineage>
</organism>
<dbReference type="Proteomes" id="UP000008021">
    <property type="component" value="Chromosome 2"/>
</dbReference>
<sequence>MPRRHRPLAPGAHDP</sequence>
<accession>A0A0E0CJX1</accession>
<dbReference type="HOGENOM" id="CLU_3434198_0_0_1"/>
<reference evidence="1" key="2">
    <citation type="submission" date="2018-05" db="EMBL/GenBank/DDBJ databases">
        <title>OmerRS3 (Oryza meridionalis Reference Sequence Version 3).</title>
        <authorList>
            <person name="Zhang J."/>
            <person name="Kudrna D."/>
            <person name="Lee S."/>
            <person name="Talag J."/>
            <person name="Welchert J."/>
            <person name="Wing R.A."/>
        </authorList>
    </citation>
    <scope>NUCLEOTIDE SEQUENCE [LARGE SCALE GENOMIC DNA]</scope>
    <source>
        <strain evidence="1">cv. OR44</strain>
    </source>
</reference>
<evidence type="ECO:0000313" key="2">
    <source>
        <dbReference type="Proteomes" id="UP000008021"/>
    </source>
</evidence>
<keyword evidence="2" id="KW-1185">Reference proteome</keyword>
<name>A0A0E0CJX1_9ORYZ</name>
<protein>
    <submittedName>
        <fullName evidence="1">Uncharacterized protein</fullName>
    </submittedName>
</protein>
<dbReference type="Gramene" id="OMERI02G14950.7">
    <property type="protein sequence ID" value="OMERI02G14950.7"/>
    <property type="gene ID" value="OMERI02G14950"/>
</dbReference>
<dbReference type="EnsemblPlants" id="OMERI02G14950.7">
    <property type="protein sequence ID" value="OMERI02G14950.7"/>
    <property type="gene ID" value="OMERI02G14950"/>
</dbReference>